<gene>
    <name evidence="1" type="ORF">A2557_12880</name>
</gene>
<organism evidence="1 2">
    <name type="scientific">Candidatus Lambdaproteobacteria bacterium RIFOXYD2_FULL_56_26</name>
    <dbReference type="NCBI Taxonomy" id="1817773"/>
    <lineage>
        <taxon>Bacteria</taxon>
        <taxon>Pseudomonadati</taxon>
        <taxon>Pseudomonadota</taxon>
        <taxon>Candidatus Lambdaproteobacteria</taxon>
    </lineage>
</organism>
<dbReference type="Gene3D" id="3.30.420.240">
    <property type="match status" value="1"/>
</dbReference>
<sequence>MEQRVQALDPLGREERVGGCRNRLIPFMETYLPHFLPGKQYSLFHQSFAQKAGQILGPKGEQEMGQKLVFAAPRGNGKTSLVKALVLQAVVYRAKNFVVLVSDTLEQSAEILEAVKLELEANPRLRCDFPQVVGEGRYWTLGQVITRNGVKIKAFGTAKKIRGSSHGVFRPDLVVVDDLENDEAVRNLEQRNKIDTWFWKSLVPLGPPDQSHDILVVGTLLHYDSILARLLKHPGFVPGRFRAIEAWPRRMDLWERFERLYWSQGKDSALEYYRSQSTDMKEGALLLWPQVQNLLGLMLKWTENRAAFFSEQQNEPIDESERIFKTFHYYEELPSDLVFFGAIDPSMGKENKGSDPSALVVLGRNGQGRFYVAEAVIKRLSPEASILEVIRLQQTYRCHRWVVEVVQFQEFFKSELVRRSAELGVPIPAEGVRPNRDKGLRIESIQPHVHNGLILFHPTQGQLLDQLTYFPKADHDDGPDALQMAFALASGSTNPKVYSAGMPGGSFTTAMGGY</sequence>
<dbReference type="InterPro" id="IPR006517">
    <property type="entry name" value="Phage_terminase_lsu-like_C"/>
</dbReference>
<dbReference type="Gene3D" id="3.40.50.300">
    <property type="entry name" value="P-loop containing nucleotide triphosphate hydrolases"/>
    <property type="match status" value="1"/>
</dbReference>
<evidence type="ECO:0000313" key="2">
    <source>
        <dbReference type="Proteomes" id="UP000177583"/>
    </source>
</evidence>
<evidence type="ECO:0000313" key="1">
    <source>
        <dbReference type="EMBL" id="OGG98907.1"/>
    </source>
</evidence>
<dbReference type="NCBIfam" id="TIGR01630">
    <property type="entry name" value="psiM2_ORF9"/>
    <property type="match status" value="1"/>
</dbReference>
<proteinExistence type="predicted"/>
<dbReference type="EMBL" id="MFNF01000065">
    <property type="protein sequence ID" value="OGG98907.1"/>
    <property type="molecule type" value="Genomic_DNA"/>
</dbReference>
<reference evidence="1 2" key="1">
    <citation type="journal article" date="2016" name="Nat. Commun.">
        <title>Thousands of microbial genomes shed light on interconnected biogeochemical processes in an aquifer system.</title>
        <authorList>
            <person name="Anantharaman K."/>
            <person name="Brown C.T."/>
            <person name="Hug L.A."/>
            <person name="Sharon I."/>
            <person name="Castelle C.J."/>
            <person name="Probst A.J."/>
            <person name="Thomas B.C."/>
            <person name="Singh A."/>
            <person name="Wilkins M.J."/>
            <person name="Karaoz U."/>
            <person name="Brodie E.L."/>
            <person name="Williams K.H."/>
            <person name="Hubbard S.S."/>
            <person name="Banfield J.F."/>
        </authorList>
    </citation>
    <scope>NUCLEOTIDE SEQUENCE [LARGE SCALE GENOMIC DNA]</scope>
</reference>
<protein>
    <recommendedName>
        <fullName evidence="3">Terminase large subunit gp17-like C-terminal domain-containing protein</fullName>
    </recommendedName>
</protein>
<comment type="caution">
    <text evidence="1">The sequence shown here is derived from an EMBL/GenBank/DDBJ whole genome shotgun (WGS) entry which is preliminary data.</text>
</comment>
<dbReference type="AlphaFoldDB" id="A0A1F6GLE2"/>
<dbReference type="Proteomes" id="UP000177583">
    <property type="component" value="Unassembled WGS sequence"/>
</dbReference>
<name>A0A1F6GLE2_9PROT</name>
<accession>A0A1F6GLE2</accession>
<dbReference type="InterPro" id="IPR027417">
    <property type="entry name" value="P-loop_NTPase"/>
</dbReference>
<evidence type="ECO:0008006" key="3">
    <source>
        <dbReference type="Google" id="ProtNLM"/>
    </source>
</evidence>